<evidence type="ECO:0000256" key="10">
    <source>
        <dbReference type="ARBA" id="ARBA00023136"/>
    </source>
</evidence>
<dbReference type="EMBL" id="CCSB01000001">
    <property type="protein sequence ID" value="CDZ76774.1"/>
    <property type="molecule type" value="Genomic_DNA"/>
</dbReference>
<dbReference type="NCBIfam" id="TIGR00054">
    <property type="entry name" value="RIP metalloprotease RseP"/>
    <property type="match status" value="1"/>
</dbReference>
<evidence type="ECO:0000256" key="2">
    <source>
        <dbReference type="ARBA" id="ARBA00004141"/>
    </source>
</evidence>
<comment type="subcellular location">
    <subcellularLocation>
        <location evidence="2">Membrane</location>
        <topology evidence="2">Multi-pass membrane protein</topology>
    </subcellularLocation>
</comment>
<organism evidence="13 14">
    <name type="scientific">Legionella massiliensis</name>
    <dbReference type="NCBI Taxonomy" id="1034943"/>
    <lineage>
        <taxon>Bacteria</taxon>
        <taxon>Pseudomonadati</taxon>
        <taxon>Pseudomonadota</taxon>
        <taxon>Gammaproteobacteria</taxon>
        <taxon>Legionellales</taxon>
        <taxon>Legionellaceae</taxon>
        <taxon>Legionella</taxon>
    </lineage>
</organism>
<accession>A0A078KYC1</accession>
<evidence type="ECO:0000256" key="5">
    <source>
        <dbReference type="ARBA" id="ARBA00022692"/>
    </source>
</evidence>
<keyword evidence="11" id="KW-0479">Metal-binding</keyword>
<dbReference type="Pfam" id="PF17820">
    <property type="entry name" value="PDZ_6"/>
    <property type="match status" value="1"/>
</dbReference>
<dbReference type="GO" id="GO:0006508">
    <property type="term" value="P:proteolysis"/>
    <property type="evidence" value="ECO:0007669"/>
    <property type="project" value="UniProtKB-KW"/>
</dbReference>
<evidence type="ECO:0000256" key="9">
    <source>
        <dbReference type="ARBA" id="ARBA00023049"/>
    </source>
</evidence>
<evidence type="ECO:0000259" key="12">
    <source>
        <dbReference type="SMART" id="SM00228"/>
    </source>
</evidence>
<dbReference type="PANTHER" id="PTHR42837">
    <property type="entry name" value="REGULATOR OF SIGMA-E PROTEASE RSEP"/>
    <property type="match status" value="1"/>
</dbReference>
<keyword evidence="8 11" id="KW-1133">Transmembrane helix</keyword>
<protein>
    <recommendedName>
        <fullName evidence="11">Zinc metalloprotease</fullName>
        <ecNumber evidence="11">3.4.24.-</ecNumber>
    </recommendedName>
</protein>
<keyword evidence="7 11" id="KW-0862">Zinc</keyword>
<evidence type="ECO:0000256" key="7">
    <source>
        <dbReference type="ARBA" id="ARBA00022833"/>
    </source>
</evidence>
<feature type="transmembrane region" description="Helical" evidence="11">
    <location>
        <begin position="91"/>
        <end position="117"/>
    </location>
</feature>
<keyword evidence="5 11" id="KW-0812">Transmembrane</keyword>
<dbReference type="GO" id="GO:0004222">
    <property type="term" value="F:metalloendopeptidase activity"/>
    <property type="evidence" value="ECO:0007669"/>
    <property type="project" value="InterPro"/>
</dbReference>
<evidence type="ECO:0000313" key="14">
    <source>
        <dbReference type="Proteomes" id="UP000044071"/>
    </source>
</evidence>
<evidence type="ECO:0000256" key="8">
    <source>
        <dbReference type="ARBA" id="ARBA00022989"/>
    </source>
</evidence>
<dbReference type="OrthoDB" id="9782003at2"/>
<dbReference type="InterPro" id="IPR036034">
    <property type="entry name" value="PDZ_sf"/>
</dbReference>
<keyword evidence="10 11" id="KW-0472">Membrane</keyword>
<name>A0A078KYC1_9GAMM</name>
<dbReference type="Pfam" id="PF02163">
    <property type="entry name" value="Peptidase_M50"/>
    <property type="match status" value="1"/>
</dbReference>
<dbReference type="SMART" id="SM00228">
    <property type="entry name" value="PDZ"/>
    <property type="match status" value="2"/>
</dbReference>
<evidence type="ECO:0000256" key="1">
    <source>
        <dbReference type="ARBA" id="ARBA00001947"/>
    </source>
</evidence>
<proteinExistence type="inferred from homology"/>
<feature type="transmembrane region" description="Helical" evidence="11">
    <location>
        <begin position="374"/>
        <end position="396"/>
    </location>
</feature>
<keyword evidence="4 13" id="KW-0645">Protease</keyword>
<dbReference type="InterPro" id="IPR004387">
    <property type="entry name" value="Pept_M50_Zn"/>
</dbReference>
<dbReference type="InterPro" id="IPR001478">
    <property type="entry name" value="PDZ"/>
</dbReference>
<reference evidence="13 14" key="1">
    <citation type="submission" date="2014-06" db="EMBL/GenBank/DDBJ databases">
        <authorList>
            <person name="Urmite Genomes Urmite Genomes"/>
        </authorList>
    </citation>
    <scope>NUCLEOTIDE SEQUENCE [LARGE SCALE GENOMIC DNA]</scope>
</reference>
<dbReference type="EC" id="3.4.24.-" evidence="11"/>
<dbReference type="GO" id="GO:0016020">
    <property type="term" value="C:membrane"/>
    <property type="evidence" value="ECO:0007669"/>
    <property type="project" value="UniProtKB-SubCell"/>
</dbReference>
<dbReference type="CDD" id="cd23081">
    <property type="entry name" value="cpPDZ_EcRseP-like"/>
    <property type="match status" value="1"/>
</dbReference>
<dbReference type="InterPro" id="IPR008915">
    <property type="entry name" value="Peptidase_M50"/>
</dbReference>
<keyword evidence="14" id="KW-1185">Reference proteome</keyword>
<dbReference type="SUPFAM" id="SSF50156">
    <property type="entry name" value="PDZ domain-like"/>
    <property type="match status" value="2"/>
</dbReference>
<keyword evidence="6 11" id="KW-0378">Hydrolase</keyword>
<sequence>MVSTLFYFFLALLLLINIHEFGHFIVARLCGVKVLRFSFGFGKVLARWYDKRGTEYAWSLLPLGGYVKMLDEAEGEVPVNERHLAFNNKSVWARIAIIVAGPFFNFIFAFVALWLVLVIGIQSLAPMIDDVKPGSIAAKAGLQAKEEILALDNKPINSWRDFQFALMPLLGSQAEIPISVKSLDNTQRKNLVLPLANWELDSKKPDPLGSLGIVPFIPKIPPVIGEVVADTPAQSAGLKQGDIIKQLNGKPLDDWLDLVEFVRLHPNEQLSLLLNRQGQDETVSLHIGSKGDKGQNEGFLGLRSQAVNWPKQWLRLERQGPIDAMGTAFRQTVELTGATFSLIGRFATGKLAMQSISGPVGIAQGAGESARSGLTYYLSFLALVSISLGVLNLLPIPMLDGGHLLYCIIELIRGQPLTDGVKSIGIYMGLIFLVGLMLLALSNDISRLTN</sequence>
<feature type="transmembrane region" description="Helical" evidence="11">
    <location>
        <begin position="424"/>
        <end position="441"/>
    </location>
</feature>
<comment type="cofactor">
    <cofactor evidence="1 11">
        <name>Zn(2+)</name>
        <dbReference type="ChEBI" id="CHEBI:29105"/>
    </cofactor>
</comment>
<dbReference type="Proteomes" id="UP000044071">
    <property type="component" value="Unassembled WGS sequence"/>
</dbReference>
<dbReference type="CDD" id="cd06163">
    <property type="entry name" value="S2P-M50_PDZ_RseP-like"/>
    <property type="match status" value="1"/>
</dbReference>
<comment type="similarity">
    <text evidence="3 11">Belongs to the peptidase M50B family.</text>
</comment>
<dbReference type="STRING" id="1034943.BN59_01049"/>
<evidence type="ECO:0000256" key="4">
    <source>
        <dbReference type="ARBA" id="ARBA00022670"/>
    </source>
</evidence>
<evidence type="ECO:0000256" key="11">
    <source>
        <dbReference type="RuleBase" id="RU362031"/>
    </source>
</evidence>
<dbReference type="Gene3D" id="2.30.42.10">
    <property type="match status" value="2"/>
</dbReference>
<dbReference type="InterPro" id="IPR041489">
    <property type="entry name" value="PDZ_6"/>
</dbReference>
<dbReference type="PANTHER" id="PTHR42837:SF2">
    <property type="entry name" value="MEMBRANE METALLOPROTEASE ARASP2, CHLOROPLASTIC-RELATED"/>
    <property type="match status" value="1"/>
</dbReference>
<dbReference type="RefSeq" id="WP_043873236.1">
    <property type="nucleotide sequence ID" value="NZ_CCVW01000001.1"/>
</dbReference>
<dbReference type="AlphaFoldDB" id="A0A078KYC1"/>
<evidence type="ECO:0000256" key="3">
    <source>
        <dbReference type="ARBA" id="ARBA00007931"/>
    </source>
</evidence>
<evidence type="ECO:0000256" key="6">
    <source>
        <dbReference type="ARBA" id="ARBA00022801"/>
    </source>
</evidence>
<dbReference type="GO" id="GO:0046872">
    <property type="term" value="F:metal ion binding"/>
    <property type="evidence" value="ECO:0007669"/>
    <property type="project" value="UniProtKB-KW"/>
</dbReference>
<feature type="domain" description="PDZ" evidence="12">
    <location>
        <begin position="209"/>
        <end position="278"/>
    </location>
</feature>
<gene>
    <name evidence="13" type="primary">rseP_1</name>
    <name evidence="13" type="ORF">BN59_01049</name>
</gene>
<feature type="domain" description="PDZ" evidence="12">
    <location>
        <begin position="112"/>
        <end position="184"/>
    </location>
</feature>
<evidence type="ECO:0000313" key="13">
    <source>
        <dbReference type="EMBL" id="CDZ76774.1"/>
    </source>
</evidence>
<keyword evidence="9 11" id="KW-0482">Metalloprotease</keyword>
<dbReference type="eggNOG" id="COG0750">
    <property type="taxonomic scope" value="Bacteria"/>
</dbReference>